<accession>A0A023BPC7</accession>
<feature type="modified residue" description="4-aspartylphosphate" evidence="1">
    <location>
        <position position="55"/>
    </location>
</feature>
<dbReference type="Proteomes" id="UP000023541">
    <property type="component" value="Unassembled WGS sequence"/>
</dbReference>
<organism evidence="4 5">
    <name type="scientific">Aquimarina atlantica</name>
    <dbReference type="NCBI Taxonomy" id="1317122"/>
    <lineage>
        <taxon>Bacteria</taxon>
        <taxon>Pseudomonadati</taxon>
        <taxon>Bacteroidota</taxon>
        <taxon>Flavobacteriia</taxon>
        <taxon>Flavobacteriales</taxon>
        <taxon>Flavobacteriaceae</taxon>
        <taxon>Aquimarina</taxon>
    </lineage>
</organism>
<dbReference type="InterPro" id="IPR011006">
    <property type="entry name" value="CheY-like_superfamily"/>
</dbReference>
<dbReference type="GO" id="GO:0003677">
    <property type="term" value="F:DNA binding"/>
    <property type="evidence" value="ECO:0007669"/>
    <property type="project" value="InterPro"/>
</dbReference>
<evidence type="ECO:0008006" key="6">
    <source>
        <dbReference type="Google" id="ProtNLM"/>
    </source>
</evidence>
<dbReference type="InterPro" id="IPR001789">
    <property type="entry name" value="Sig_transdc_resp-reg_receiver"/>
</dbReference>
<comment type="caution">
    <text evidence="4">The sequence shown here is derived from an EMBL/GenBank/DDBJ whole genome shotgun (WGS) entry which is preliminary data.</text>
</comment>
<dbReference type="Pfam" id="PF00072">
    <property type="entry name" value="Response_reg"/>
    <property type="match status" value="1"/>
</dbReference>
<evidence type="ECO:0000313" key="5">
    <source>
        <dbReference type="Proteomes" id="UP000023541"/>
    </source>
</evidence>
<dbReference type="RefSeq" id="WP_034246150.1">
    <property type="nucleotide sequence ID" value="NZ_AQRA01000010.1"/>
</dbReference>
<dbReference type="Gene3D" id="3.40.50.2300">
    <property type="match status" value="1"/>
</dbReference>
<sequence>MRLRYMIIDDEYLARQRLFKLLENFEDITLVGECRNGNEAIEKITLKEPDLIFLDIQMPDMNGFNVIAQLQHKPYVIFTTAYDTYALKAFEINAVDYLLKPFDEERLYITLERVFELKKRKKASNLEDKIKKLISNYESKSSDFLNEIIIHEKGRDIVIRIDDIIYFKSDGNYVQIITQDKKYLYRITMNALFDSLDTFQFLRIHRSLIVNKIYIKSCKYISNNEYLLKLKNNEELISSRSYKSSISDYLSTLET</sequence>
<gene>
    <name evidence="4" type="ORF">ATO12_04795</name>
</gene>
<dbReference type="PANTHER" id="PTHR37299">
    <property type="entry name" value="TRANSCRIPTIONAL REGULATOR-RELATED"/>
    <property type="match status" value="1"/>
</dbReference>
<feature type="domain" description="HTH LytTR-type" evidence="3">
    <location>
        <begin position="148"/>
        <end position="252"/>
    </location>
</feature>
<reference evidence="4 5" key="1">
    <citation type="submission" date="2014-04" db="EMBL/GenBank/DDBJ databases">
        <title>Aquimarina sp. 22II-S11-z7 Genome Sequencing.</title>
        <authorList>
            <person name="Lai Q."/>
        </authorList>
    </citation>
    <scope>NUCLEOTIDE SEQUENCE [LARGE SCALE GENOMIC DNA]</scope>
    <source>
        <strain evidence="4 5">22II-S11-z7</strain>
    </source>
</reference>
<evidence type="ECO:0000259" key="2">
    <source>
        <dbReference type="PROSITE" id="PS50110"/>
    </source>
</evidence>
<dbReference type="PROSITE" id="PS50930">
    <property type="entry name" value="HTH_LYTTR"/>
    <property type="match status" value="1"/>
</dbReference>
<proteinExistence type="predicted"/>
<dbReference type="eggNOG" id="COG3279">
    <property type="taxonomic scope" value="Bacteria"/>
</dbReference>
<evidence type="ECO:0000313" key="4">
    <source>
        <dbReference type="EMBL" id="EZH71940.1"/>
    </source>
</evidence>
<dbReference type="PANTHER" id="PTHR37299:SF1">
    <property type="entry name" value="STAGE 0 SPORULATION PROTEIN A HOMOLOG"/>
    <property type="match status" value="1"/>
</dbReference>
<dbReference type="PROSITE" id="PS50110">
    <property type="entry name" value="RESPONSE_REGULATORY"/>
    <property type="match status" value="1"/>
</dbReference>
<dbReference type="FunFam" id="3.40.50.2300:FF:000051">
    <property type="entry name" value="Two-component response regulator yehT"/>
    <property type="match status" value="1"/>
</dbReference>
<dbReference type="CDD" id="cd17532">
    <property type="entry name" value="REC_LytTR_AlgR-like"/>
    <property type="match status" value="1"/>
</dbReference>
<protein>
    <recommendedName>
        <fullName evidence="6">Transcriptional regulator</fullName>
    </recommendedName>
</protein>
<evidence type="ECO:0000256" key="1">
    <source>
        <dbReference type="PROSITE-ProRule" id="PRU00169"/>
    </source>
</evidence>
<dbReference type="EMBL" id="AQRA01000010">
    <property type="protein sequence ID" value="EZH71940.1"/>
    <property type="molecule type" value="Genomic_DNA"/>
</dbReference>
<dbReference type="Gene3D" id="2.40.50.1020">
    <property type="entry name" value="LytTr DNA-binding domain"/>
    <property type="match status" value="1"/>
</dbReference>
<dbReference type="AlphaFoldDB" id="A0A023BPC7"/>
<dbReference type="GO" id="GO:0000156">
    <property type="term" value="F:phosphorelay response regulator activity"/>
    <property type="evidence" value="ECO:0007669"/>
    <property type="project" value="InterPro"/>
</dbReference>
<feature type="domain" description="Response regulatory" evidence="2">
    <location>
        <begin position="4"/>
        <end position="115"/>
    </location>
</feature>
<dbReference type="InterPro" id="IPR007492">
    <property type="entry name" value="LytTR_DNA-bd_dom"/>
</dbReference>
<dbReference type="STRING" id="1317122.ATO12_04795"/>
<dbReference type="OrthoDB" id="2168082at2"/>
<keyword evidence="1" id="KW-0597">Phosphoprotein</keyword>
<evidence type="ECO:0000259" key="3">
    <source>
        <dbReference type="PROSITE" id="PS50930"/>
    </source>
</evidence>
<dbReference type="SMART" id="SM00850">
    <property type="entry name" value="LytTR"/>
    <property type="match status" value="1"/>
</dbReference>
<keyword evidence="5" id="KW-1185">Reference proteome</keyword>
<dbReference type="SUPFAM" id="SSF52172">
    <property type="entry name" value="CheY-like"/>
    <property type="match status" value="1"/>
</dbReference>
<dbReference type="InterPro" id="IPR046947">
    <property type="entry name" value="LytR-like"/>
</dbReference>
<name>A0A023BPC7_9FLAO</name>
<dbReference type="Pfam" id="PF04397">
    <property type="entry name" value="LytTR"/>
    <property type="match status" value="1"/>
</dbReference>
<dbReference type="SMART" id="SM00448">
    <property type="entry name" value="REC"/>
    <property type="match status" value="1"/>
</dbReference>